<dbReference type="Pfam" id="PF00076">
    <property type="entry name" value="RRM_1"/>
    <property type="match status" value="1"/>
</dbReference>
<dbReference type="GO" id="GO:0008380">
    <property type="term" value="P:RNA splicing"/>
    <property type="evidence" value="ECO:0007669"/>
    <property type="project" value="UniProtKB-KW"/>
</dbReference>
<dbReference type="GO" id="GO:0000381">
    <property type="term" value="P:regulation of alternative mRNA splicing, via spliceosome"/>
    <property type="evidence" value="ECO:0007669"/>
    <property type="project" value="InterPro"/>
</dbReference>
<evidence type="ECO:0000256" key="4">
    <source>
        <dbReference type="ARBA" id="ARBA00022664"/>
    </source>
</evidence>
<dbReference type="SMART" id="SM00360">
    <property type="entry name" value="RRM"/>
    <property type="match status" value="1"/>
</dbReference>
<sequence length="268" mass="28796">MPRMSASEADHDESHVKEESSSGSTGLHSSCPTVQAPPNGISTNLLAAVSSDGAAHALATSGVTTSTSLPIVNVSTGIGPTAPAHLPMPPTNGGSASPSLSNPKRLHVSNIPFRFRDPDLRTLFGQFGSILDVEIIFNERGSKGFGFVTFERSCDADVARERLNGTIVEGRKIELLWFRLKQVSSPVALLSSPLSSRKERLCSGVPSSSGGEVHWGRTPSCWKGWILETPPPTSSPSSTPPPYRNRKRGRLALRYPAEEEALRWLDQM</sequence>
<accession>A0A7R8W680</accession>
<evidence type="ECO:0000313" key="9">
    <source>
        <dbReference type="EMBL" id="CAD7223136.1"/>
    </source>
</evidence>
<evidence type="ECO:0000256" key="2">
    <source>
        <dbReference type="ARBA" id="ARBA00004496"/>
    </source>
</evidence>
<evidence type="ECO:0000256" key="6">
    <source>
        <dbReference type="ARBA" id="ARBA00023187"/>
    </source>
</evidence>
<dbReference type="PROSITE" id="PS50102">
    <property type="entry name" value="RRM"/>
    <property type="match status" value="1"/>
</dbReference>
<proteinExistence type="predicted"/>
<evidence type="ECO:0000256" key="7">
    <source>
        <dbReference type="ARBA" id="ARBA00023242"/>
    </source>
</evidence>
<dbReference type="GO" id="GO:0007399">
    <property type="term" value="P:nervous system development"/>
    <property type="evidence" value="ECO:0007669"/>
    <property type="project" value="InterPro"/>
</dbReference>
<reference evidence="9" key="1">
    <citation type="submission" date="2020-11" db="EMBL/GenBank/DDBJ databases">
        <authorList>
            <person name="Tran Van P."/>
        </authorList>
    </citation>
    <scope>NUCLEOTIDE SEQUENCE</scope>
</reference>
<dbReference type="InterPro" id="IPR012677">
    <property type="entry name" value="Nucleotide-bd_a/b_plait_sf"/>
</dbReference>
<dbReference type="OrthoDB" id="5382468at2759"/>
<feature type="compositionally biased region" description="Polar residues" evidence="8">
    <location>
        <begin position="92"/>
        <end position="102"/>
    </location>
</feature>
<dbReference type="EMBL" id="OB660157">
    <property type="protein sequence ID" value="CAD7223136.1"/>
    <property type="molecule type" value="Genomic_DNA"/>
</dbReference>
<dbReference type="GO" id="GO:0003729">
    <property type="term" value="F:mRNA binding"/>
    <property type="evidence" value="ECO:0007669"/>
    <property type="project" value="TreeGrafter"/>
</dbReference>
<organism evidence="9">
    <name type="scientific">Cyprideis torosa</name>
    <dbReference type="NCBI Taxonomy" id="163714"/>
    <lineage>
        <taxon>Eukaryota</taxon>
        <taxon>Metazoa</taxon>
        <taxon>Ecdysozoa</taxon>
        <taxon>Arthropoda</taxon>
        <taxon>Crustacea</taxon>
        <taxon>Oligostraca</taxon>
        <taxon>Ostracoda</taxon>
        <taxon>Podocopa</taxon>
        <taxon>Podocopida</taxon>
        <taxon>Cytherocopina</taxon>
        <taxon>Cytheroidea</taxon>
        <taxon>Cytherideidae</taxon>
        <taxon>Cyprideis</taxon>
    </lineage>
</organism>
<dbReference type="SUPFAM" id="SSF54928">
    <property type="entry name" value="RNA-binding domain, RBD"/>
    <property type="match status" value="1"/>
</dbReference>
<dbReference type="GO" id="GO:0006397">
    <property type="term" value="P:mRNA processing"/>
    <property type="evidence" value="ECO:0007669"/>
    <property type="project" value="UniProtKB-KW"/>
</dbReference>
<feature type="region of interest" description="Disordered" evidence="8">
    <location>
        <begin position="228"/>
        <end position="249"/>
    </location>
</feature>
<dbReference type="CDD" id="cd12407">
    <property type="entry name" value="RRM_FOX1_like"/>
    <property type="match status" value="1"/>
</dbReference>
<keyword evidence="5" id="KW-0694">RNA-binding</keyword>
<evidence type="ECO:0000256" key="8">
    <source>
        <dbReference type="SAM" id="MobiDB-lite"/>
    </source>
</evidence>
<dbReference type="GO" id="GO:0005737">
    <property type="term" value="C:cytoplasm"/>
    <property type="evidence" value="ECO:0007669"/>
    <property type="project" value="UniProtKB-SubCell"/>
</dbReference>
<evidence type="ECO:0000256" key="5">
    <source>
        <dbReference type="ARBA" id="ARBA00022884"/>
    </source>
</evidence>
<evidence type="ECO:0000256" key="3">
    <source>
        <dbReference type="ARBA" id="ARBA00022490"/>
    </source>
</evidence>
<dbReference type="InterPro" id="IPR000504">
    <property type="entry name" value="RRM_dom"/>
</dbReference>
<feature type="compositionally biased region" description="Basic and acidic residues" evidence="8">
    <location>
        <begin position="8"/>
        <end position="20"/>
    </location>
</feature>
<feature type="region of interest" description="Disordered" evidence="8">
    <location>
        <begin position="1"/>
        <end position="36"/>
    </location>
</feature>
<protein>
    <submittedName>
        <fullName evidence="9">Uncharacterized protein</fullName>
    </submittedName>
</protein>
<dbReference type="InterPro" id="IPR047131">
    <property type="entry name" value="RBFOX1-like"/>
</dbReference>
<feature type="compositionally biased region" description="Pro residues" evidence="8">
    <location>
        <begin position="229"/>
        <end position="243"/>
    </location>
</feature>
<feature type="region of interest" description="Disordered" evidence="8">
    <location>
        <begin position="82"/>
        <end position="103"/>
    </location>
</feature>
<dbReference type="InterPro" id="IPR034237">
    <property type="entry name" value="FOX1_RRM"/>
</dbReference>
<keyword evidence="4" id="KW-0507">mRNA processing</keyword>
<dbReference type="FunFam" id="3.30.70.330:FF:000375">
    <property type="entry name" value="RNA binding fox-1 homolog 1"/>
    <property type="match status" value="1"/>
</dbReference>
<dbReference type="InterPro" id="IPR035979">
    <property type="entry name" value="RBD_domain_sf"/>
</dbReference>
<keyword evidence="3" id="KW-0963">Cytoplasm</keyword>
<dbReference type="PANTHER" id="PTHR15597">
    <property type="entry name" value="ATAXIN 2-BINDING PROTEIN 1-RELATED"/>
    <property type="match status" value="1"/>
</dbReference>
<dbReference type="AlphaFoldDB" id="A0A7R8W680"/>
<feature type="compositionally biased region" description="Low complexity" evidence="8">
    <location>
        <begin position="21"/>
        <end position="30"/>
    </location>
</feature>
<gene>
    <name evidence="9" type="ORF">CTOB1V02_LOCUS1130</name>
</gene>
<dbReference type="Gene3D" id="3.30.70.330">
    <property type="match status" value="1"/>
</dbReference>
<comment type="subcellular location">
    <subcellularLocation>
        <location evidence="2">Cytoplasm</location>
    </subcellularLocation>
    <subcellularLocation>
        <location evidence="1">Nucleus</location>
    </subcellularLocation>
</comment>
<keyword evidence="7" id="KW-0539">Nucleus</keyword>
<keyword evidence="6" id="KW-0508">mRNA splicing</keyword>
<name>A0A7R8W680_9CRUS</name>
<dbReference type="GO" id="GO:0005634">
    <property type="term" value="C:nucleus"/>
    <property type="evidence" value="ECO:0007669"/>
    <property type="project" value="UniProtKB-SubCell"/>
</dbReference>
<evidence type="ECO:0000256" key="1">
    <source>
        <dbReference type="ARBA" id="ARBA00004123"/>
    </source>
</evidence>
<dbReference type="PANTHER" id="PTHR15597:SF22">
    <property type="entry name" value="RNA-BINDING FOX PROTEIN 1, ISOFORM H"/>
    <property type="match status" value="1"/>
</dbReference>